<name>A0A3F2RP47_9STRA</name>
<dbReference type="SUPFAM" id="SSF49562">
    <property type="entry name" value="C2 domain (Calcium/lipid-binding domain, CaLB)"/>
    <property type="match status" value="1"/>
</dbReference>
<keyword evidence="1" id="KW-0479">Metal-binding</keyword>
<dbReference type="PROSITE" id="PS50004">
    <property type="entry name" value="C2"/>
    <property type="match status" value="1"/>
</dbReference>
<dbReference type="Proteomes" id="UP000277300">
    <property type="component" value="Unassembled WGS sequence"/>
</dbReference>
<evidence type="ECO:0000313" key="8">
    <source>
        <dbReference type="Proteomes" id="UP000284657"/>
    </source>
</evidence>
<organism evidence="6 7">
    <name type="scientific">Phytophthora kernoviae</name>
    <dbReference type="NCBI Taxonomy" id="325452"/>
    <lineage>
        <taxon>Eukaryota</taxon>
        <taxon>Sar</taxon>
        <taxon>Stramenopiles</taxon>
        <taxon>Oomycota</taxon>
        <taxon>Peronosporomycetes</taxon>
        <taxon>Peronosporales</taxon>
        <taxon>Peronosporaceae</taxon>
        <taxon>Phytophthora</taxon>
    </lineage>
</organism>
<dbReference type="PANTHER" id="PTHR45911">
    <property type="entry name" value="C2 DOMAIN-CONTAINING PROTEIN"/>
    <property type="match status" value="1"/>
</dbReference>
<proteinExistence type="predicted"/>
<comment type="caution">
    <text evidence="6">The sequence shown here is derived from an EMBL/GenBank/DDBJ whole genome shotgun (WGS) entry which is preliminary data.</text>
</comment>
<dbReference type="SMART" id="SM00239">
    <property type="entry name" value="C2"/>
    <property type="match status" value="1"/>
</dbReference>
<dbReference type="InterPro" id="IPR035892">
    <property type="entry name" value="C2_domain_sf"/>
</dbReference>
<accession>A0A3F2RP47</accession>
<reference evidence="7 8" key="1">
    <citation type="submission" date="2018-07" db="EMBL/GenBank/DDBJ databases">
        <title>Genome sequencing of oomycete isolates from Chile give support for New Zealand origin for Phytophthora kernoviae and make available the first Nothophytophthora sp. genome.</title>
        <authorList>
            <person name="Studholme D.J."/>
            <person name="Sanfuentes E."/>
            <person name="Panda P."/>
            <person name="Hill R."/>
            <person name="Sambles C."/>
            <person name="Grant M."/>
            <person name="Williams N.M."/>
            <person name="Mcdougal R.L."/>
        </authorList>
    </citation>
    <scope>NUCLEOTIDE SEQUENCE [LARGE SCALE GENOMIC DNA]</scope>
    <source>
        <strain evidence="6">Chile6</strain>
        <strain evidence="5">Chile7</strain>
    </source>
</reference>
<dbReference type="PRINTS" id="PR00360">
    <property type="entry name" value="C2DOMAIN"/>
</dbReference>
<feature type="signal peptide" evidence="3">
    <location>
        <begin position="1"/>
        <end position="23"/>
    </location>
</feature>
<dbReference type="PANTHER" id="PTHR45911:SF7">
    <property type="entry name" value="C2 DOMAIN-CONTAINING PROTEIN"/>
    <property type="match status" value="1"/>
</dbReference>
<evidence type="ECO:0000256" key="3">
    <source>
        <dbReference type="SAM" id="SignalP"/>
    </source>
</evidence>
<dbReference type="Pfam" id="PF00168">
    <property type="entry name" value="C2"/>
    <property type="match status" value="1"/>
</dbReference>
<evidence type="ECO:0000313" key="6">
    <source>
        <dbReference type="EMBL" id="RLN61500.1"/>
    </source>
</evidence>
<evidence type="ECO:0000313" key="5">
    <source>
        <dbReference type="EMBL" id="RLN46427.1"/>
    </source>
</evidence>
<evidence type="ECO:0000313" key="7">
    <source>
        <dbReference type="Proteomes" id="UP000277300"/>
    </source>
</evidence>
<dbReference type="OrthoDB" id="270970at2759"/>
<evidence type="ECO:0000256" key="1">
    <source>
        <dbReference type="ARBA" id="ARBA00022723"/>
    </source>
</evidence>
<protein>
    <recommendedName>
        <fullName evidence="4">C2 domain-containing protein</fullName>
    </recommendedName>
</protein>
<dbReference type="GO" id="GO:0046872">
    <property type="term" value="F:metal ion binding"/>
    <property type="evidence" value="ECO:0007669"/>
    <property type="project" value="UniProtKB-KW"/>
</dbReference>
<feature type="chain" id="PRO_5033795919" description="C2 domain-containing protein" evidence="3">
    <location>
        <begin position="24"/>
        <end position="194"/>
    </location>
</feature>
<keyword evidence="3" id="KW-0732">Signal</keyword>
<evidence type="ECO:0000256" key="2">
    <source>
        <dbReference type="ARBA" id="ARBA00022837"/>
    </source>
</evidence>
<feature type="domain" description="C2" evidence="4">
    <location>
        <begin position="1"/>
        <end position="112"/>
    </location>
</feature>
<dbReference type="InterPro" id="IPR000008">
    <property type="entry name" value="C2_dom"/>
</dbReference>
<dbReference type="Proteomes" id="UP000284657">
    <property type="component" value="Unassembled WGS sequence"/>
</dbReference>
<dbReference type="Gene3D" id="2.60.40.150">
    <property type="entry name" value="C2 domain"/>
    <property type="match status" value="1"/>
</dbReference>
<keyword evidence="2" id="KW-0106">Calcium</keyword>
<dbReference type="CDD" id="cd00030">
    <property type="entry name" value="C2"/>
    <property type="match status" value="1"/>
</dbReference>
<gene>
    <name evidence="5" type="ORF">BBJ29_006263</name>
    <name evidence="6" type="ORF">BBP00_00005368</name>
</gene>
<dbReference type="AlphaFoldDB" id="A0A3F2RP47"/>
<evidence type="ECO:0000259" key="4">
    <source>
        <dbReference type="PROSITE" id="PS50004"/>
    </source>
</evidence>
<sequence>MTNGKKKFVLNVVLFKCHDLAAADMDVVGGKSDPYVVFKLGDETKKSSCIMNNLNPQWSPPEKFQFELDEWENEFLIAQVYDYDRLSKDDLIGSAVIPLTLYAGDRHYEMYSYPLVLPDEVCGLGAPRSDLFLQISLSATDGSPVEMATVVTTNSAWYGAAIARRFNEGDKTYPSEFVAAVARVCGESLLAMTR</sequence>
<dbReference type="EMBL" id="MBAD02002574">
    <property type="protein sequence ID" value="RLN46427.1"/>
    <property type="molecule type" value="Genomic_DNA"/>
</dbReference>
<dbReference type="EMBL" id="MBDO02000154">
    <property type="protein sequence ID" value="RLN61500.1"/>
    <property type="molecule type" value="Genomic_DNA"/>
</dbReference>